<dbReference type="Gene3D" id="1.10.260.40">
    <property type="entry name" value="lambda repressor-like DNA-binding domains"/>
    <property type="match status" value="1"/>
</dbReference>
<dbReference type="Gene3D" id="3.40.50.2300">
    <property type="match status" value="2"/>
</dbReference>
<keyword evidence="2" id="KW-0238">DNA-binding</keyword>
<keyword evidence="3" id="KW-0804">Transcription</keyword>
<dbReference type="PANTHER" id="PTHR30146:SF138">
    <property type="entry name" value="TRANSCRIPTIONAL REGULATORY PROTEIN"/>
    <property type="match status" value="1"/>
</dbReference>
<dbReference type="EMBL" id="POTW01000132">
    <property type="protein sequence ID" value="PZF79535.1"/>
    <property type="molecule type" value="Genomic_DNA"/>
</dbReference>
<dbReference type="InterPro" id="IPR028082">
    <property type="entry name" value="Peripla_BP_I"/>
</dbReference>
<evidence type="ECO:0000313" key="6">
    <source>
        <dbReference type="EMBL" id="PZF79535.1"/>
    </source>
</evidence>
<dbReference type="SUPFAM" id="SSF53822">
    <property type="entry name" value="Periplasmic binding protein-like I"/>
    <property type="match status" value="1"/>
</dbReference>
<keyword evidence="7" id="KW-1185">Reference proteome</keyword>
<gene>
    <name evidence="6" type="ORF">C1I92_30655</name>
</gene>
<dbReference type="GO" id="GO:0000976">
    <property type="term" value="F:transcription cis-regulatory region binding"/>
    <property type="evidence" value="ECO:0007669"/>
    <property type="project" value="TreeGrafter"/>
</dbReference>
<evidence type="ECO:0000313" key="7">
    <source>
        <dbReference type="Proteomes" id="UP000248764"/>
    </source>
</evidence>
<protein>
    <submittedName>
        <fullName evidence="6">LacI family transcriptional regulator</fullName>
    </submittedName>
</protein>
<dbReference type="GO" id="GO:0003700">
    <property type="term" value="F:DNA-binding transcription factor activity"/>
    <property type="evidence" value="ECO:0007669"/>
    <property type="project" value="TreeGrafter"/>
</dbReference>
<evidence type="ECO:0000256" key="3">
    <source>
        <dbReference type="ARBA" id="ARBA00023163"/>
    </source>
</evidence>
<dbReference type="InterPro" id="IPR010982">
    <property type="entry name" value="Lambda_DNA-bd_dom_sf"/>
</dbReference>
<feature type="domain" description="HTH lacI-type" evidence="5">
    <location>
        <begin position="98"/>
        <end position="152"/>
    </location>
</feature>
<reference evidence="6 7" key="1">
    <citation type="submission" date="2018-01" db="EMBL/GenBank/DDBJ databases">
        <title>Draft genome sequence of Jiangella sp. GTF31.</title>
        <authorList>
            <person name="Sahin N."/>
            <person name="Ay H."/>
            <person name="Saygin H."/>
        </authorList>
    </citation>
    <scope>NUCLEOTIDE SEQUENCE [LARGE SCALE GENOMIC DNA]</scope>
    <source>
        <strain evidence="6 7">GTF31</strain>
    </source>
</reference>
<evidence type="ECO:0000256" key="1">
    <source>
        <dbReference type="ARBA" id="ARBA00023015"/>
    </source>
</evidence>
<dbReference type="InterPro" id="IPR046335">
    <property type="entry name" value="LacI/GalR-like_sensor"/>
</dbReference>
<dbReference type="Pfam" id="PF00356">
    <property type="entry name" value="LacI"/>
    <property type="match status" value="1"/>
</dbReference>
<dbReference type="SUPFAM" id="SSF47413">
    <property type="entry name" value="lambda repressor-like DNA-binding domains"/>
    <property type="match status" value="1"/>
</dbReference>
<dbReference type="Proteomes" id="UP000248764">
    <property type="component" value="Unassembled WGS sequence"/>
</dbReference>
<evidence type="ECO:0000259" key="5">
    <source>
        <dbReference type="PROSITE" id="PS50932"/>
    </source>
</evidence>
<comment type="caution">
    <text evidence="6">The sequence shown here is derived from an EMBL/GenBank/DDBJ whole genome shotgun (WGS) entry which is preliminary data.</text>
</comment>
<dbReference type="InterPro" id="IPR000843">
    <property type="entry name" value="HTH_LacI"/>
</dbReference>
<proteinExistence type="predicted"/>
<keyword evidence="1" id="KW-0805">Transcription regulation</keyword>
<name>A0A2W2AWE5_9ACTN</name>
<dbReference type="SMART" id="SM00354">
    <property type="entry name" value="HTH_LACI"/>
    <property type="match status" value="1"/>
</dbReference>
<accession>A0A2W2AWE5</accession>
<feature type="region of interest" description="Disordered" evidence="4">
    <location>
        <begin position="68"/>
        <end position="99"/>
    </location>
</feature>
<evidence type="ECO:0000256" key="2">
    <source>
        <dbReference type="ARBA" id="ARBA00023125"/>
    </source>
</evidence>
<dbReference type="Pfam" id="PF13377">
    <property type="entry name" value="Peripla_BP_3"/>
    <property type="match status" value="1"/>
</dbReference>
<organism evidence="6 7">
    <name type="scientific">Jiangella anatolica</name>
    <dbReference type="NCBI Taxonomy" id="2670374"/>
    <lineage>
        <taxon>Bacteria</taxon>
        <taxon>Bacillati</taxon>
        <taxon>Actinomycetota</taxon>
        <taxon>Actinomycetes</taxon>
        <taxon>Jiangellales</taxon>
        <taxon>Jiangellaceae</taxon>
        <taxon>Jiangella</taxon>
    </lineage>
</organism>
<dbReference type="AlphaFoldDB" id="A0A2W2AWE5"/>
<dbReference type="PANTHER" id="PTHR30146">
    <property type="entry name" value="LACI-RELATED TRANSCRIPTIONAL REPRESSOR"/>
    <property type="match status" value="1"/>
</dbReference>
<sequence>MIPEVRALVGRDAHAASSTMACPMASSRQFWNRIQSVGVSKPAPPDAVRGGMGDRPVLALLCASRAHQRATTSGPAEEDTENVTTETPSSEPRRSRRPSMRIVAERAGVAVSSVSRVLSGHEDVSSVMRNRVLDAVAAIGYERDLLAQSLRTGATYSVGFVAIDVANPVIALNAAGAESLFRDAGYGLLISSSGGDPDLDLHYLRHFEQRRVDGMILSLAHENNPDTLALLRQLSTPLALIDRTLPREIPASAVLHDHATGIDAAVADLAGRGHTRFALVNGAPHVRPSKERARALRRAVRAAGGEPVTVKARAYSAEHGYTTTMSFLAARPRPTVLFVGGNQILAGALRALAEEGVRIPEDMEVVTFDKVALSDFLRPPLGFVTRDPRGAGRLAAELLLEQFDGAEPRTVTVPTAYEPAPR</sequence>
<dbReference type="CDD" id="cd01392">
    <property type="entry name" value="HTH_LacI"/>
    <property type="match status" value="1"/>
</dbReference>
<evidence type="ECO:0000256" key="4">
    <source>
        <dbReference type="SAM" id="MobiDB-lite"/>
    </source>
</evidence>
<dbReference type="PROSITE" id="PS50932">
    <property type="entry name" value="HTH_LACI_2"/>
    <property type="match status" value="1"/>
</dbReference>